<evidence type="ECO:0000256" key="2">
    <source>
        <dbReference type="ARBA" id="ARBA00023235"/>
    </source>
</evidence>
<dbReference type="GO" id="GO:0005737">
    <property type="term" value="C:cytoplasm"/>
    <property type="evidence" value="ECO:0007669"/>
    <property type="project" value="TreeGrafter"/>
</dbReference>
<dbReference type="PANTHER" id="PTHR13774">
    <property type="entry name" value="PHENAZINE BIOSYNTHESIS PROTEIN"/>
    <property type="match status" value="1"/>
</dbReference>
<dbReference type="SUPFAM" id="SSF54506">
    <property type="entry name" value="Diaminopimelate epimerase-like"/>
    <property type="match status" value="1"/>
</dbReference>
<gene>
    <name evidence="4" type="ORF">DFP79_0326</name>
</gene>
<evidence type="ECO:0000313" key="5">
    <source>
        <dbReference type="Proteomes" id="UP000294656"/>
    </source>
</evidence>
<accession>A0A4R6MG84</accession>
<feature type="active site" evidence="3">
    <location>
        <position position="47"/>
    </location>
</feature>
<dbReference type="OrthoDB" id="9788221at2"/>
<evidence type="ECO:0000256" key="1">
    <source>
        <dbReference type="ARBA" id="ARBA00008270"/>
    </source>
</evidence>
<keyword evidence="2" id="KW-0413">Isomerase</keyword>
<dbReference type="GO" id="GO:0016853">
    <property type="term" value="F:isomerase activity"/>
    <property type="evidence" value="ECO:0007669"/>
    <property type="project" value="UniProtKB-KW"/>
</dbReference>
<dbReference type="PANTHER" id="PTHR13774:SF39">
    <property type="entry name" value="BIOSYNTHESIS PROTEIN, PUTATIVE-RELATED"/>
    <property type="match status" value="1"/>
</dbReference>
<evidence type="ECO:0000256" key="3">
    <source>
        <dbReference type="PIRSR" id="PIRSR016184-1"/>
    </source>
</evidence>
<comment type="similarity">
    <text evidence="1">Belongs to the PhzF family.</text>
</comment>
<dbReference type="AlphaFoldDB" id="A0A4R6MG84"/>
<name>A0A4R6MG84_9GAMM</name>
<reference evidence="4 5" key="1">
    <citation type="submission" date="2019-03" db="EMBL/GenBank/DDBJ databases">
        <title>Genomic Encyclopedia of Type Strains, Phase III (KMG-III): the genomes of soil and plant-associated and newly described type strains.</title>
        <authorList>
            <person name="Whitman W."/>
        </authorList>
    </citation>
    <scope>NUCLEOTIDE SEQUENCE [LARGE SCALE GENOMIC DNA]</scope>
    <source>
        <strain evidence="4 5">CECT 7378</strain>
    </source>
</reference>
<dbReference type="NCBIfam" id="TIGR00654">
    <property type="entry name" value="PhzF_family"/>
    <property type="match status" value="1"/>
</dbReference>
<organism evidence="4 5">
    <name type="scientific">Marinomonas balearica</name>
    <dbReference type="NCBI Taxonomy" id="491947"/>
    <lineage>
        <taxon>Bacteria</taxon>
        <taxon>Pseudomonadati</taxon>
        <taxon>Pseudomonadota</taxon>
        <taxon>Gammaproteobacteria</taxon>
        <taxon>Oceanospirillales</taxon>
        <taxon>Oceanospirillaceae</taxon>
        <taxon>Marinomonas</taxon>
    </lineage>
</organism>
<keyword evidence="5" id="KW-1185">Reference proteome</keyword>
<sequence>MPDKMVYLVNAFTFQGAGGNPAGVVLNADFMTRQERQRIATKIGVSETAFVSQSDVADFKIEFYTPTDEIDFCGHATVAVFWLMKELGILSDEHYTQETKVGVLEVSVDAQGYVVQEQSKPILKGNVPDIDIERMFGIPHAVLHDNVPPPEIISTGIADVLIQVPNGVLDQIKPNFELIKQFSQENSVIGFHVFEMNPAVEHFTASTRNFAPLFGINEESATGSASGALAAYLFRHYGIDEAKFEQGRVMGSPSEIQTLLDIKSDEIQKVCVKGTASLGKKWSLEGF</sequence>
<dbReference type="InterPro" id="IPR003719">
    <property type="entry name" value="Phenazine_PhzF-like"/>
</dbReference>
<dbReference type="Pfam" id="PF02567">
    <property type="entry name" value="PhzC-PhzF"/>
    <property type="match status" value="1"/>
</dbReference>
<dbReference type="Gene3D" id="3.10.310.10">
    <property type="entry name" value="Diaminopimelate Epimerase, Chain A, domain 1"/>
    <property type="match status" value="2"/>
</dbReference>
<dbReference type="RefSeq" id="WP_133502220.1">
    <property type="nucleotide sequence ID" value="NZ_SNXC01000004.1"/>
</dbReference>
<proteinExistence type="inferred from homology"/>
<dbReference type="PIRSF" id="PIRSF016184">
    <property type="entry name" value="PhzC_PhzF"/>
    <property type="match status" value="1"/>
</dbReference>
<evidence type="ECO:0000313" key="4">
    <source>
        <dbReference type="EMBL" id="TDP00517.1"/>
    </source>
</evidence>
<comment type="caution">
    <text evidence="4">The sequence shown here is derived from an EMBL/GenBank/DDBJ whole genome shotgun (WGS) entry which is preliminary data.</text>
</comment>
<dbReference type="Proteomes" id="UP000294656">
    <property type="component" value="Unassembled WGS sequence"/>
</dbReference>
<protein>
    <submittedName>
        <fullName evidence="4">PhzF family phenazine biosynthesis protein</fullName>
    </submittedName>
</protein>
<dbReference type="EMBL" id="SNXC01000004">
    <property type="protein sequence ID" value="TDP00517.1"/>
    <property type="molecule type" value="Genomic_DNA"/>
</dbReference>